<accession>A0A8S3XNM9</accession>
<dbReference type="AlphaFoldDB" id="A0A8S3XNM9"/>
<sequence>MATRDLDEDHILAALLESDEEPPCADIDNEVEDHGSVDEIKNEEVEGFVDKVKEEEAATLFEIDHMEEEGS</sequence>
<keyword evidence="2" id="KW-1185">Reference proteome</keyword>
<evidence type="ECO:0000313" key="1">
    <source>
        <dbReference type="EMBL" id="CAG5035764.1"/>
    </source>
</evidence>
<comment type="caution">
    <text evidence="1">The sequence shown here is derived from an EMBL/GenBank/DDBJ whole genome shotgun (WGS) entry which is preliminary data.</text>
</comment>
<proteinExistence type="predicted"/>
<dbReference type="Proteomes" id="UP000691718">
    <property type="component" value="Unassembled WGS sequence"/>
</dbReference>
<organism evidence="1 2">
    <name type="scientific">Parnassius apollo</name>
    <name type="common">Apollo butterfly</name>
    <name type="synonym">Papilio apollo</name>
    <dbReference type="NCBI Taxonomy" id="110799"/>
    <lineage>
        <taxon>Eukaryota</taxon>
        <taxon>Metazoa</taxon>
        <taxon>Ecdysozoa</taxon>
        <taxon>Arthropoda</taxon>
        <taxon>Hexapoda</taxon>
        <taxon>Insecta</taxon>
        <taxon>Pterygota</taxon>
        <taxon>Neoptera</taxon>
        <taxon>Endopterygota</taxon>
        <taxon>Lepidoptera</taxon>
        <taxon>Glossata</taxon>
        <taxon>Ditrysia</taxon>
        <taxon>Papilionoidea</taxon>
        <taxon>Papilionidae</taxon>
        <taxon>Parnassiinae</taxon>
        <taxon>Parnassini</taxon>
        <taxon>Parnassius</taxon>
        <taxon>Parnassius</taxon>
    </lineage>
</organism>
<dbReference type="EMBL" id="CAJQZP010001278">
    <property type="protein sequence ID" value="CAG5035764.1"/>
    <property type="molecule type" value="Genomic_DNA"/>
</dbReference>
<gene>
    <name evidence="1" type="ORF">PAPOLLO_LOCUS20644</name>
</gene>
<reference evidence="1" key="1">
    <citation type="submission" date="2021-04" db="EMBL/GenBank/DDBJ databases">
        <authorList>
            <person name="Tunstrom K."/>
        </authorList>
    </citation>
    <scope>NUCLEOTIDE SEQUENCE</scope>
</reference>
<name>A0A8S3XNM9_PARAO</name>
<evidence type="ECO:0000313" key="2">
    <source>
        <dbReference type="Proteomes" id="UP000691718"/>
    </source>
</evidence>
<dbReference type="OrthoDB" id="6770266at2759"/>
<protein>
    <submittedName>
        <fullName evidence="1">(apollo) hypothetical protein</fullName>
    </submittedName>
</protein>